<keyword evidence="7 13" id="KW-0862">Zinc</keyword>
<dbReference type="Pfam" id="PF00533">
    <property type="entry name" value="BRCT"/>
    <property type="match status" value="1"/>
</dbReference>
<dbReference type="SUPFAM" id="SSF56091">
    <property type="entry name" value="DNA ligase/mRNA capping enzyme, catalytic domain"/>
    <property type="match status" value="1"/>
</dbReference>
<keyword evidence="10 13" id="KW-0234">DNA repair</keyword>
<feature type="binding site" evidence="13">
    <location>
        <begin position="91"/>
        <end position="92"/>
    </location>
    <ligand>
        <name>NAD(+)</name>
        <dbReference type="ChEBI" id="CHEBI:57540"/>
    </ligand>
</feature>
<evidence type="ECO:0000256" key="12">
    <source>
        <dbReference type="ARBA" id="ARBA00060881"/>
    </source>
</evidence>
<evidence type="ECO:0000259" key="14">
    <source>
        <dbReference type="PROSITE" id="PS50172"/>
    </source>
</evidence>
<evidence type="ECO:0000256" key="4">
    <source>
        <dbReference type="ARBA" id="ARBA00022705"/>
    </source>
</evidence>
<dbReference type="Gene3D" id="3.40.50.10190">
    <property type="entry name" value="BRCT domain"/>
    <property type="match status" value="1"/>
</dbReference>
<dbReference type="GO" id="GO:0003911">
    <property type="term" value="F:DNA ligase (NAD+) activity"/>
    <property type="evidence" value="ECO:0007669"/>
    <property type="project" value="UniProtKB-UniRule"/>
</dbReference>
<evidence type="ECO:0000256" key="8">
    <source>
        <dbReference type="ARBA" id="ARBA00022842"/>
    </source>
</evidence>
<dbReference type="InterPro" id="IPR013840">
    <property type="entry name" value="DNAligase_N"/>
</dbReference>
<dbReference type="Pfam" id="PF12826">
    <property type="entry name" value="HHH_2"/>
    <property type="match status" value="1"/>
</dbReference>
<evidence type="ECO:0000256" key="13">
    <source>
        <dbReference type="HAMAP-Rule" id="MF_01588"/>
    </source>
</evidence>
<feature type="binding site" evidence="13">
    <location>
        <begin position="43"/>
        <end position="47"/>
    </location>
    <ligand>
        <name>NAD(+)</name>
        <dbReference type="ChEBI" id="CHEBI:57540"/>
    </ligand>
</feature>
<dbReference type="GeneID" id="95609640"/>
<dbReference type="PROSITE" id="PS50172">
    <property type="entry name" value="BRCT"/>
    <property type="match status" value="1"/>
</dbReference>
<keyword evidence="8 13" id="KW-0460">Magnesium</keyword>
<organism evidence="15 16">
    <name type="scientific">Streptomyces vinaceus</name>
    <dbReference type="NCBI Taxonomy" id="1960"/>
    <lineage>
        <taxon>Bacteria</taxon>
        <taxon>Bacillati</taxon>
        <taxon>Actinomycetota</taxon>
        <taxon>Actinomycetes</taxon>
        <taxon>Kitasatosporales</taxon>
        <taxon>Streptomycetaceae</taxon>
        <taxon>Streptomyces</taxon>
    </lineage>
</organism>
<feature type="binding site" evidence="13">
    <location>
        <position position="301"/>
    </location>
    <ligand>
        <name>NAD(+)</name>
        <dbReference type="ChEBI" id="CHEBI:57540"/>
    </ligand>
</feature>
<dbReference type="SMART" id="SM00532">
    <property type="entry name" value="LIGANc"/>
    <property type="match status" value="1"/>
</dbReference>
<protein>
    <recommendedName>
        <fullName evidence="2 13">DNA ligase</fullName>
        <ecNumber evidence="1 13">6.5.1.2</ecNumber>
    </recommendedName>
    <alternativeName>
        <fullName evidence="13">Polydeoxyribonucleotide synthase [NAD(+)]</fullName>
    </alternativeName>
</protein>
<keyword evidence="5 13" id="KW-0479">Metal-binding</keyword>
<dbReference type="RefSeq" id="WP_150492591.1">
    <property type="nucleotide sequence ID" value="NZ_BNBW01000001.1"/>
</dbReference>
<dbReference type="Pfam" id="PF14520">
    <property type="entry name" value="HHH_5"/>
    <property type="match status" value="1"/>
</dbReference>
<dbReference type="InterPro" id="IPR036420">
    <property type="entry name" value="BRCT_dom_sf"/>
</dbReference>
<dbReference type="Pfam" id="PF01653">
    <property type="entry name" value="DNA_ligase_aden"/>
    <property type="match status" value="1"/>
</dbReference>
<dbReference type="FunFam" id="2.40.50.140:FF:000012">
    <property type="entry name" value="DNA ligase"/>
    <property type="match status" value="1"/>
</dbReference>
<dbReference type="InterPro" id="IPR013839">
    <property type="entry name" value="DNAligase_adenylation"/>
</dbReference>
<feature type="binding site" evidence="13">
    <location>
        <position position="180"/>
    </location>
    <ligand>
        <name>NAD(+)</name>
        <dbReference type="ChEBI" id="CHEBI:57540"/>
    </ligand>
</feature>
<dbReference type="GO" id="GO:0006281">
    <property type="term" value="P:DNA repair"/>
    <property type="evidence" value="ECO:0007669"/>
    <property type="project" value="UniProtKB-KW"/>
</dbReference>
<dbReference type="KEGG" id="svn:CP980_03560"/>
<feature type="binding site" evidence="13">
    <location>
        <position position="422"/>
    </location>
    <ligand>
        <name>Zn(2+)</name>
        <dbReference type="ChEBI" id="CHEBI:29105"/>
    </ligand>
</feature>
<keyword evidence="16" id="KW-1185">Reference proteome</keyword>
<dbReference type="SUPFAM" id="SSF52113">
    <property type="entry name" value="BRCT domain"/>
    <property type="match status" value="1"/>
</dbReference>
<evidence type="ECO:0000256" key="3">
    <source>
        <dbReference type="ARBA" id="ARBA00022598"/>
    </source>
</evidence>
<name>A0A5J6J1D2_STRVI</name>
<evidence type="ECO:0000256" key="5">
    <source>
        <dbReference type="ARBA" id="ARBA00022723"/>
    </source>
</evidence>
<dbReference type="InterPro" id="IPR041663">
    <property type="entry name" value="DisA/LigA_HHH"/>
</dbReference>
<dbReference type="Proteomes" id="UP000325563">
    <property type="component" value="Chromosome"/>
</dbReference>
<dbReference type="InterPro" id="IPR010994">
    <property type="entry name" value="RuvA_2-like"/>
</dbReference>
<evidence type="ECO:0000256" key="6">
    <source>
        <dbReference type="ARBA" id="ARBA00022763"/>
    </source>
</evidence>
<dbReference type="SMART" id="SM00292">
    <property type="entry name" value="BRCT"/>
    <property type="match status" value="1"/>
</dbReference>
<accession>A0A5J6J1D2</accession>
<feature type="binding site" evidence="13">
    <location>
        <position position="325"/>
    </location>
    <ligand>
        <name>NAD(+)</name>
        <dbReference type="ChEBI" id="CHEBI:57540"/>
    </ligand>
</feature>
<keyword evidence="13" id="KW-0464">Manganese</keyword>
<gene>
    <name evidence="13 15" type="primary">ligA</name>
    <name evidence="15" type="ORF">CP980_03560</name>
</gene>
<proteinExistence type="inferred from homology"/>
<dbReference type="InterPro" id="IPR004150">
    <property type="entry name" value="NAD_DNA_ligase_OB"/>
</dbReference>
<keyword evidence="6 13" id="KW-0227">DNA damage</keyword>
<feature type="binding site" evidence="13">
    <location>
        <position position="441"/>
    </location>
    <ligand>
        <name>Zn(2+)</name>
        <dbReference type="ChEBI" id="CHEBI:29105"/>
    </ligand>
</feature>
<dbReference type="SUPFAM" id="SSF50249">
    <property type="entry name" value="Nucleic acid-binding proteins"/>
    <property type="match status" value="1"/>
</dbReference>
<dbReference type="HAMAP" id="MF_01588">
    <property type="entry name" value="DNA_ligase_A"/>
    <property type="match status" value="1"/>
</dbReference>
<dbReference type="CDD" id="cd17748">
    <property type="entry name" value="BRCT_DNA_ligase_like"/>
    <property type="match status" value="1"/>
</dbReference>
<dbReference type="EC" id="6.5.1.2" evidence="1 13"/>
<dbReference type="Pfam" id="PF03120">
    <property type="entry name" value="OB_DNA_ligase"/>
    <property type="match status" value="1"/>
</dbReference>
<comment type="function">
    <text evidence="13">DNA ligase that catalyzes the formation of phosphodiester linkages between 5'-phosphoryl and 3'-hydroxyl groups in double-stranded DNA using NAD as a coenzyme and as the energy source for the reaction. It is essential for DNA replication and repair of damaged DNA.</text>
</comment>
<dbReference type="EMBL" id="CP023692">
    <property type="protein sequence ID" value="QEV44265.1"/>
    <property type="molecule type" value="Genomic_DNA"/>
</dbReference>
<dbReference type="AlphaFoldDB" id="A0A5J6J1D2"/>
<keyword evidence="9 13" id="KW-0520">NAD</keyword>
<dbReference type="InterPro" id="IPR012340">
    <property type="entry name" value="NA-bd_OB-fold"/>
</dbReference>
<dbReference type="Gene3D" id="2.40.50.140">
    <property type="entry name" value="Nucleic acid-binding proteins"/>
    <property type="match status" value="1"/>
</dbReference>
<dbReference type="Gene3D" id="1.10.150.20">
    <property type="entry name" value="5' to 3' exonuclease, C-terminal subdomain"/>
    <property type="match status" value="2"/>
</dbReference>
<dbReference type="InterPro" id="IPR018239">
    <property type="entry name" value="DNA_ligase_AS"/>
</dbReference>
<dbReference type="Gene3D" id="1.10.287.610">
    <property type="entry name" value="Helix hairpin bin"/>
    <property type="match status" value="1"/>
</dbReference>
<evidence type="ECO:0000256" key="10">
    <source>
        <dbReference type="ARBA" id="ARBA00023204"/>
    </source>
</evidence>
<feature type="binding site" evidence="13">
    <location>
        <position position="146"/>
    </location>
    <ligand>
        <name>NAD(+)</name>
        <dbReference type="ChEBI" id="CHEBI:57540"/>
    </ligand>
</feature>
<dbReference type="NCBIfam" id="TIGR00575">
    <property type="entry name" value="dnlj"/>
    <property type="match status" value="1"/>
</dbReference>
<dbReference type="GO" id="GO:0006260">
    <property type="term" value="P:DNA replication"/>
    <property type="evidence" value="ECO:0007669"/>
    <property type="project" value="UniProtKB-KW"/>
</dbReference>
<comment type="catalytic activity">
    <reaction evidence="11 13">
        <text>NAD(+) + (deoxyribonucleotide)n-3'-hydroxyl + 5'-phospho-(deoxyribonucleotide)m = (deoxyribonucleotide)n+m + AMP + beta-nicotinamide D-nucleotide.</text>
        <dbReference type="EC" id="6.5.1.2"/>
    </reaction>
</comment>
<keyword evidence="3 13" id="KW-0436">Ligase</keyword>
<evidence type="ECO:0000256" key="11">
    <source>
        <dbReference type="ARBA" id="ARBA00034005"/>
    </source>
</evidence>
<sequence length="694" mass="71722">MTITTAAPAGSALTTRDEYADAIGTAIRAAAAYYGSGDSPLDDASFDLLLSLIQAYEERYPEHTDPASPTGKVAGGAVPAGEVAHTAPMLSLANAFGPQDLLDWEASVVRRLGGPVTGGFVVEPKLDGASLAARYQDGRLVRLVTRGNGTSGEDVSHAIGTIVGLPERLASDASFEVRGEVLLTTAQFERANEVRAAHGAGPFSHARGGAAGTLRAKGRPYTVEMTFWAFGAVERGGSAVLPATSQAEVMAFVAAAGVQTAAATPAGLTVVATAAEAQEQVDRIAALRPLLPFGIDGVVVKLDSLAEQSAAGTGSRHPHWATAYKLAAVERRTRLLDVTWAVGRTGVLAPTAVLEPVEIDGSVVRHATLHNPADIERRGLRIGDTVTVRKAGDVIPRIEAPVVELRTGEERPIALPAVCPGCQGEIDRSQERWRCAQPADCGRIAAILYAAGRDQLDIDGLGERYVRALVEAGRVQDVADLFALDHAALAQAAGSERRAVKLLEQIEAAKGRPLSRVFCALGVLGTGRGMSRRIARHFGTMEAIRTADAAAMTEVELVGETKATAIVAQVASLGPVIDKLAAAGVNLTEPQAERPADAGAEGIGAGGVQGPLAGQTVVVTGKMTGALAAYDTRDKVRELIERAGGKSASGISGRTTLLVAGAKAGGKVAKAEEAGIEILGEEAFADRIAAFLGC</sequence>
<evidence type="ECO:0000313" key="15">
    <source>
        <dbReference type="EMBL" id="QEV44265.1"/>
    </source>
</evidence>
<evidence type="ECO:0000313" key="16">
    <source>
        <dbReference type="Proteomes" id="UP000325563"/>
    </source>
</evidence>
<evidence type="ECO:0000256" key="1">
    <source>
        <dbReference type="ARBA" id="ARBA00012722"/>
    </source>
</evidence>
<feature type="active site" description="N6-AMP-lysine intermediate" evidence="13">
    <location>
        <position position="125"/>
    </location>
</feature>
<comment type="caution">
    <text evidence="13">Lacks conserved residue(s) required for the propagation of feature annotation.</text>
</comment>
<dbReference type="InterPro" id="IPR001357">
    <property type="entry name" value="BRCT_dom"/>
</dbReference>
<comment type="cofactor">
    <cofactor evidence="13">
        <name>Mg(2+)</name>
        <dbReference type="ChEBI" id="CHEBI:18420"/>
    </cofactor>
    <cofactor evidence="13">
        <name>Mn(2+)</name>
        <dbReference type="ChEBI" id="CHEBI:29035"/>
    </cofactor>
</comment>
<evidence type="ECO:0000256" key="9">
    <source>
        <dbReference type="ARBA" id="ARBA00023027"/>
    </source>
</evidence>
<dbReference type="GO" id="GO:0046872">
    <property type="term" value="F:metal ion binding"/>
    <property type="evidence" value="ECO:0007669"/>
    <property type="project" value="UniProtKB-KW"/>
</dbReference>
<dbReference type="PIRSF" id="PIRSF001604">
    <property type="entry name" value="LigA"/>
    <property type="match status" value="1"/>
</dbReference>
<feature type="binding site" evidence="13">
    <location>
        <position position="419"/>
    </location>
    <ligand>
        <name>Zn(2+)</name>
        <dbReference type="ChEBI" id="CHEBI:29105"/>
    </ligand>
</feature>
<dbReference type="Gene3D" id="3.30.470.30">
    <property type="entry name" value="DNA ligase/mRNA capping enzyme"/>
    <property type="match status" value="1"/>
</dbReference>
<dbReference type="InterPro" id="IPR001679">
    <property type="entry name" value="DNA_ligase"/>
</dbReference>
<dbReference type="SUPFAM" id="SSF47781">
    <property type="entry name" value="RuvA domain 2-like"/>
    <property type="match status" value="1"/>
</dbReference>
<dbReference type="PROSITE" id="PS01055">
    <property type="entry name" value="DNA_LIGASE_N1"/>
    <property type="match status" value="1"/>
</dbReference>
<keyword evidence="4 13" id="KW-0235">DNA replication</keyword>
<feature type="domain" description="BRCT" evidence="14">
    <location>
        <begin position="607"/>
        <end position="688"/>
    </location>
</feature>
<feature type="binding site" evidence="13">
    <location>
        <position position="123"/>
    </location>
    <ligand>
        <name>NAD(+)</name>
        <dbReference type="ChEBI" id="CHEBI:57540"/>
    </ligand>
</feature>
<reference evidence="15 16" key="1">
    <citation type="submission" date="2017-09" db="EMBL/GenBank/DDBJ databases">
        <authorList>
            <person name="Lee N."/>
            <person name="Cho B.-K."/>
        </authorList>
    </citation>
    <scope>NUCLEOTIDE SEQUENCE [LARGE SCALE GENOMIC DNA]</scope>
    <source>
        <strain evidence="15 16">ATCC 27476</strain>
    </source>
</reference>
<dbReference type="NCBIfam" id="NF005932">
    <property type="entry name" value="PRK07956.1"/>
    <property type="match status" value="1"/>
</dbReference>
<evidence type="ECO:0000256" key="7">
    <source>
        <dbReference type="ARBA" id="ARBA00022833"/>
    </source>
</evidence>
<comment type="similarity">
    <text evidence="12 13">Belongs to the NAD-dependent DNA ligase family. LigA subfamily.</text>
</comment>
<evidence type="ECO:0000256" key="2">
    <source>
        <dbReference type="ARBA" id="ARBA00013308"/>
    </source>
</evidence>